<dbReference type="InterPro" id="IPR022134">
    <property type="entry name" value="DUF3667"/>
</dbReference>
<comment type="caution">
    <text evidence="2">The sequence shown here is derived from an EMBL/GenBank/DDBJ whole genome shotgun (WGS) entry which is preliminary data.</text>
</comment>
<feature type="transmembrane region" description="Helical" evidence="1">
    <location>
        <begin position="275"/>
        <end position="296"/>
    </location>
</feature>
<organism evidence="2 3">
    <name type="scientific">Croceicoccus pelagius</name>
    <dbReference type="NCBI Taxonomy" id="1703341"/>
    <lineage>
        <taxon>Bacteria</taxon>
        <taxon>Pseudomonadati</taxon>
        <taxon>Pseudomonadota</taxon>
        <taxon>Alphaproteobacteria</taxon>
        <taxon>Sphingomonadales</taxon>
        <taxon>Erythrobacteraceae</taxon>
        <taxon>Croceicoccus</taxon>
    </lineage>
</organism>
<feature type="transmembrane region" description="Helical" evidence="1">
    <location>
        <begin position="302"/>
        <end position="319"/>
    </location>
</feature>
<proteinExistence type="predicted"/>
<feature type="transmembrane region" description="Helical" evidence="1">
    <location>
        <begin position="109"/>
        <end position="131"/>
    </location>
</feature>
<dbReference type="RefSeq" id="WP_066764933.1">
    <property type="nucleotide sequence ID" value="NZ_BMIO01000002.1"/>
</dbReference>
<gene>
    <name evidence="2" type="ORF">GCM10010989_09190</name>
</gene>
<evidence type="ECO:0008006" key="4">
    <source>
        <dbReference type="Google" id="ProtNLM"/>
    </source>
</evidence>
<dbReference type="AlphaFoldDB" id="A0A916YB37"/>
<keyword evidence="1" id="KW-1133">Transmembrane helix</keyword>
<protein>
    <recommendedName>
        <fullName evidence="4">DUF3667 domain-containing protein</fullName>
    </recommendedName>
</protein>
<keyword evidence="1" id="KW-0812">Transmembrane</keyword>
<accession>A0A916YB37</accession>
<reference evidence="2 3" key="1">
    <citation type="journal article" date="2014" name="Int. J. Syst. Evol. Microbiol.">
        <title>Complete genome sequence of Corynebacterium casei LMG S-19264T (=DSM 44701T), isolated from a smear-ripened cheese.</title>
        <authorList>
            <consortium name="US DOE Joint Genome Institute (JGI-PGF)"/>
            <person name="Walter F."/>
            <person name="Albersmeier A."/>
            <person name="Kalinowski J."/>
            <person name="Ruckert C."/>
        </authorList>
    </citation>
    <scope>NUCLEOTIDE SEQUENCE [LARGE SCALE GENOMIC DNA]</scope>
    <source>
        <strain evidence="2 3">CGMCC 1.15358</strain>
    </source>
</reference>
<evidence type="ECO:0000313" key="2">
    <source>
        <dbReference type="EMBL" id="GGD37202.1"/>
    </source>
</evidence>
<sequence>MSDLEGLGTAVTGTALGRVVEPETGAVSRGGKGHFHETACLNCDTPLTGNYCAHCGQPAHLHRTLGAFLHDLLHGVLHFEGKTWRTLPMLAFRPGRLTRDYIDGKRARFVSPMGLFLFSVFIMFALVQIAGKSGPGDAAEPGRIDVVSSVAKLQEETENKRDAAVAELEGMAPDAPGRAAAEAALAKAEEDLVTLQSAKKITSVGGADVAVYESGNAWLDDHIIRKWQQNPKLMIYKLQSNGYKFSWLLIPLSLPFVWLLFFWKRGIGLYDHTVFVTYSIAFMSLWFILVSVIALLGGPESLIILLAVTVPVLHLYRHVKGAYELRRFSALWRTAVLLLFVNFTVLLFMASIVLLGSM</sequence>
<keyword evidence="1" id="KW-0472">Membrane</keyword>
<dbReference type="Pfam" id="PF12412">
    <property type="entry name" value="DUF3667"/>
    <property type="match status" value="1"/>
</dbReference>
<evidence type="ECO:0000256" key="1">
    <source>
        <dbReference type="SAM" id="Phobius"/>
    </source>
</evidence>
<feature type="transmembrane region" description="Helical" evidence="1">
    <location>
        <begin position="331"/>
        <end position="355"/>
    </location>
</feature>
<name>A0A916YB37_9SPHN</name>
<dbReference type="OrthoDB" id="9111327at2"/>
<dbReference type="Proteomes" id="UP000598997">
    <property type="component" value="Unassembled WGS sequence"/>
</dbReference>
<dbReference type="EMBL" id="BMIO01000002">
    <property type="protein sequence ID" value="GGD37202.1"/>
    <property type="molecule type" value="Genomic_DNA"/>
</dbReference>
<evidence type="ECO:0000313" key="3">
    <source>
        <dbReference type="Proteomes" id="UP000598997"/>
    </source>
</evidence>
<keyword evidence="3" id="KW-1185">Reference proteome</keyword>
<feature type="transmembrane region" description="Helical" evidence="1">
    <location>
        <begin position="245"/>
        <end position="263"/>
    </location>
</feature>